<feature type="domain" description="Response regulatory" evidence="6">
    <location>
        <begin position="1010"/>
        <end position="1138"/>
    </location>
</feature>
<feature type="compositionally biased region" description="Polar residues" evidence="4">
    <location>
        <begin position="982"/>
        <end position="998"/>
    </location>
</feature>
<dbReference type="Pfam" id="PF13426">
    <property type="entry name" value="PAS_9"/>
    <property type="match status" value="1"/>
</dbReference>
<dbReference type="InterPro" id="IPR036890">
    <property type="entry name" value="HATPase_C_sf"/>
</dbReference>
<keyword evidence="1 2" id="KW-0597">Phosphoprotein</keyword>
<dbReference type="InterPro" id="IPR003661">
    <property type="entry name" value="HisK_dim/P_dom"/>
</dbReference>
<dbReference type="PRINTS" id="PR00344">
    <property type="entry name" value="BCTRLSENSOR"/>
</dbReference>
<dbReference type="PROSITE" id="PS50113">
    <property type="entry name" value="PAC"/>
    <property type="match status" value="1"/>
</dbReference>
<feature type="modified residue" description="4-aspartylphosphate" evidence="2">
    <location>
        <position position="1067"/>
    </location>
</feature>
<accession>A0A6A6U0G7</accession>
<dbReference type="SMART" id="SM00448">
    <property type="entry name" value="REC"/>
    <property type="match status" value="1"/>
</dbReference>
<dbReference type="OrthoDB" id="60033at2759"/>
<proteinExistence type="predicted"/>
<dbReference type="Pfam" id="PF26131">
    <property type="entry name" value="PAS-like"/>
    <property type="match status" value="1"/>
</dbReference>
<dbReference type="PROSITE" id="PS50109">
    <property type="entry name" value="HIS_KIN"/>
    <property type="match status" value="1"/>
</dbReference>
<feature type="coiled-coil region" evidence="3">
    <location>
        <begin position="493"/>
        <end position="520"/>
    </location>
</feature>
<dbReference type="PANTHER" id="PTHR43719">
    <property type="entry name" value="TWO-COMPONENT HISTIDINE KINASE"/>
    <property type="match status" value="1"/>
</dbReference>
<dbReference type="CDD" id="cd00130">
    <property type="entry name" value="PAS"/>
    <property type="match status" value="1"/>
</dbReference>
<evidence type="ECO:0000256" key="3">
    <source>
        <dbReference type="SAM" id="Coils"/>
    </source>
</evidence>
<dbReference type="Gene3D" id="1.10.287.130">
    <property type="match status" value="1"/>
</dbReference>
<dbReference type="InterPro" id="IPR036097">
    <property type="entry name" value="HisK_dim/P_sf"/>
</dbReference>
<dbReference type="InterPro" id="IPR050956">
    <property type="entry name" value="2C_system_His_kinase"/>
</dbReference>
<dbReference type="Gene3D" id="3.40.50.2300">
    <property type="match status" value="1"/>
</dbReference>
<dbReference type="SUPFAM" id="SSF55874">
    <property type="entry name" value="ATPase domain of HSP90 chaperone/DNA topoisomerase II/histidine kinase"/>
    <property type="match status" value="1"/>
</dbReference>
<dbReference type="PANTHER" id="PTHR43719:SF30">
    <property type="entry name" value="TWO-COMPONENT SYSTEM RESPONSE REGULATOR"/>
    <property type="match status" value="1"/>
</dbReference>
<dbReference type="SUPFAM" id="SSF47384">
    <property type="entry name" value="Homodimeric domain of signal transducing histidine kinase"/>
    <property type="match status" value="1"/>
</dbReference>
<evidence type="ECO:0000259" key="7">
    <source>
        <dbReference type="PROSITE" id="PS50113"/>
    </source>
</evidence>
<evidence type="ECO:0000259" key="6">
    <source>
        <dbReference type="PROSITE" id="PS50110"/>
    </source>
</evidence>
<dbReference type="CDD" id="cd00082">
    <property type="entry name" value="HisKA"/>
    <property type="match status" value="1"/>
</dbReference>
<dbReference type="InterPro" id="IPR000014">
    <property type="entry name" value="PAS"/>
</dbReference>
<dbReference type="SUPFAM" id="SSF52172">
    <property type="entry name" value="CheY-like"/>
    <property type="match status" value="1"/>
</dbReference>
<evidence type="ECO:0000256" key="4">
    <source>
        <dbReference type="SAM" id="MobiDB-lite"/>
    </source>
</evidence>
<reference evidence="8" key="1">
    <citation type="journal article" date="2020" name="Stud. Mycol.">
        <title>101 Dothideomycetes genomes: a test case for predicting lifestyles and emergence of pathogens.</title>
        <authorList>
            <person name="Haridas S."/>
            <person name="Albert R."/>
            <person name="Binder M."/>
            <person name="Bloem J."/>
            <person name="Labutti K."/>
            <person name="Salamov A."/>
            <person name="Andreopoulos B."/>
            <person name="Baker S."/>
            <person name="Barry K."/>
            <person name="Bills G."/>
            <person name="Bluhm B."/>
            <person name="Cannon C."/>
            <person name="Castanera R."/>
            <person name="Culley D."/>
            <person name="Daum C."/>
            <person name="Ezra D."/>
            <person name="Gonzalez J."/>
            <person name="Henrissat B."/>
            <person name="Kuo A."/>
            <person name="Liang C."/>
            <person name="Lipzen A."/>
            <person name="Lutzoni F."/>
            <person name="Magnuson J."/>
            <person name="Mondo S."/>
            <person name="Nolan M."/>
            <person name="Ohm R."/>
            <person name="Pangilinan J."/>
            <person name="Park H.-J."/>
            <person name="Ramirez L."/>
            <person name="Alfaro M."/>
            <person name="Sun H."/>
            <person name="Tritt A."/>
            <person name="Yoshinaga Y."/>
            <person name="Zwiers L.-H."/>
            <person name="Turgeon B."/>
            <person name="Goodwin S."/>
            <person name="Spatafora J."/>
            <person name="Crous P."/>
            <person name="Grigoriev I."/>
        </authorList>
    </citation>
    <scope>NUCLEOTIDE SEQUENCE</scope>
    <source>
        <strain evidence="8">CBS 115976</strain>
    </source>
</reference>
<keyword evidence="9" id="KW-1185">Reference proteome</keyword>
<dbReference type="Proteomes" id="UP000799302">
    <property type="component" value="Unassembled WGS sequence"/>
</dbReference>
<evidence type="ECO:0000313" key="8">
    <source>
        <dbReference type="EMBL" id="KAF2664424.1"/>
    </source>
</evidence>
<dbReference type="SUPFAM" id="SSF55785">
    <property type="entry name" value="PYP-like sensor domain (PAS domain)"/>
    <property type="match status" value="1"/>
</dbReference>
<feature type="domain" description="PAC" evidence="7">
    <location>
        <begin position="598"/>
        <end position="660"/>
    </location>
</feature>
<feature type="domain" description="Histidine kinase" evidence="5">
    <location>
        <begin position="678"/>
        <end position="950"/>
    </location>
</feature>
<sequence>MDAEELPSDTSLLYFLECDPRPTFIIDTATALTEESIIKPVYNNPALLKHEFGELLATVQGKECLDLAAWHKFRNWATTAVESPSATDTVDSLIYNNFTWAKVVLHKRWNVLSGTRFERLEGTEPRTITRSISQDRSFDWTASLPPKDNTSHIQFARNTDWANSPLGSMHTWSTQLRSAANLIMQDPRPAVLFWGPEVVMIYNEPYTELIGGLHPMCMGKSARNALAVVWHDFEPIIIENLAGKPVEETNKPVVITRNGFLEETYFSMKFLPIFDGQGATIGHFETVSETTKQVLLQRRLSMVLELSEEINKSRSVTDYWTLVKEVLSHHEKDVPFALLYSVETEGGPAEELASVITPDSGEDTSCMLRGVLGWEGSSPPQLQTVLFNDTKGLMPYFRKAMVSGDPIVVVFDDDTISNNPLIETMAKTFGETCKSIAIFSVNPTSGDDHILGFVVIGLNPLTPYDDGYHQFILVTSRLLSASLTSILLNEKDIQRREKAMDRAEALKTKLMQQLLVTQREVERSSLKFKRFAEGADIGIFIVGLDGLATYRNEAWYNIFQPDNREVNLDDGWDMLIDEEYAEKGRARFAELMEKKNHQSFELRLKRTWTVPNWHSAENQQPMWVLCSAFPELSEDGEILEIIGCVTDISRQKWGEKVQSARALDAQESKRQLENFIDTTSHEMRNPLSAIVQCADGILSSHKEHLKSSDPSGLPQSTIHTAIESAETIVQCSQHMKCIVDDVLTMSKLDSGLLAMTPVAVQPEILARHSVKMFEAEAKSADVGLIFELEESWQQSQITWVSMDPTRLTQVLINLITNAIKFTRLEKIRNVVVSMGLSLQRPSKSTCGHIVYGHIHNETEAQSLRADWELGETIYVHFMVHDTGRGLTEAEKDLLFARFSQASPRTHINYGGSGLGLFISRRLTEMHGGAIGFASNTGAGSTFSFYMKARKLDSNFAQPGDSRASPNSAIGPTTNIPPLPDRTASSHAVQTLSQSPSDTTTEKPRDAKDFYVLVVEDNLVNQRVLAKQLRNLGMKVAVANHGAEALDYLRTTKFCSPDGEPLSLILMDWEMPVMDGLTCVRNIRQWKQSGAMQGHVPVIAVTANVRLEQVKIAIEAGMDDVVSKPFRIPELFIRMQKVMDQVENQ</sequence>
<protein>
    <submittedName>
        <fullName evidence="8">Aerobic respiration control sensor protein-like protein arcB</fullName>
    </submittedName>
</protein>
<dbReference type="InterPro" id="IPR001789">
    <property type="entry name" value="Sig_transdc_resp-reg_receiver"/>
</dbReference>
<dbReference type="SMART" id="SM00388">
    <property type="entry name" value="HisKA"/>
    <property type="match status" value="1"/>
</dbReference>
<dbReference type="PROSITE" id="PS50110">
    <property type="entry name" value="RESPONSE_REGULATORY"/>
    <property type="match status" value="1"/>
</dbReference>
<dbReference type="InterPro" id="IPR000700">
    <property type="entry name" value="PAS-assoc_C"/>
</dbReference>
<dbReference type="InterPro" id="IPR004358">
    <property type="entry name" value="Sig_transdc_His_kin-like_C"/>
</dbReference>
<dbReference type="Pfam" id="PF00072">
    <property type="entry name" value="Response_reg"/>
    <property type="match status" value="1"/>
</dbReference>
<dbReference type="AlphaFoldDB" id="A0A6A6U0G7"/>
<dbReference type="Gene3D" id="3.30.450.20">
    <property type="entry name" value="PAS domain"/>
    <property type="match status" value="2"/>
</dbReference>
<dbReference type="Pfam" id="PF00512">
    <property type="entry name" value="HisKA"/>
    <property type="match status" value="1"/>
</dbReference>
<dbReference type="InterPro" id="IPR011006">
    <property type="entry name" value="CheY-like_superfamily"/>
</dbReference>
<name>A0A6A6U0G7_9PEZI</name>
<dbReference type="Gene3D" id="3.30.565.10">
    <property type="entry name" value="Histidine kinase-like ATPase, C-terminal domain"/>
    <property type="match status" value="1"/>
</dbReference>
<evidence type="ECO:0000313" key="9">
    <source>
        <dbReference type="Proteomes" id="UP000799302"/>
    </source>
</evidence>
<dbReference type="GO" id="GO:0000155">
    <property type="term" value="F:phosphorelay sensor kinase activity"/>
    <property type="evidence" value="ECO:0007669"/>
    <property type="project" value="InterPro"/>
</dbReference>
<dbReference type="EMBL" id="MU004242">
    <property type="protein sequence ID" value="KAF2664424.1"/>
    <property type="molecule type" value="Genomic_DNA"/>
</dbReference>
<keyword evidence="3" id="KW-0175">Coiled coil</keyword>
<evidence type="ECO:0000256" key="1">
    <source>
        <dbReference type="ARBA" id="ARBA00022553"/>
    </source>
</evidence>
<evidence type="ECO:0000256" key="2">
    <source>
        <dbReference type="PROSITE-ProRule" id="PRU00169"/>
    </source>
</evidence>
<feature type="region of interest" description="Disordered" evidence="4">
    <location>
        <begin position="956"/>
        <end position="1003"/>
    </location>
</feature>
<organism evidence="8 9">
    <name type="scientific">Microthyrium microscopicum</name>
    <dbReference type="NCBI Taxonomy" id="703497"/>
    <lineage>
        <taxon>Eukaryota</taxon>
        <taxon>Fungi</taxon>
        <taxon>Dikarya</taxon>
        <taxon>Ascomycota</taxon>
        <taxon>Pezizomycotina</taxon>
        <taxon>Dothideomycetes</taxon>
        <taxon>Dothideomycetes incertae sedis</taxon>
        <taxon>Microthyriales</taxon>
        <taxon>Microthyriaceae</taxon>
        <taxon>Microthyrium</taxon>
    </lineage>
</organism>
<gene>
    <name evidence="8" type="ORF">BT63DRAFT_448470</name>
</gene>
<dbReference type="InterPro" id="IPR003594">
    <property type="entry name" value="HATPase_dom"/>
</dbReference>
<dbReference type="SMART" id="SM00387">
    <property type="entry name" value="HATPase_c"/>
    <property type="match status" value="1"/>
</dbReference>
<dbReference type="InterPro" id="IPR005467">
    <property type="entry name" value="His_kinase_dom"/>
</dbReference>
<dbReference type="Pfam" id="PF02518">
    <property type="entry name" value="HATPase_c"/>
    <property type="match status" value="1"/>
</dbReference>
<evidence type="ECO:0000259" key="5">
    <source>
        <dbReference type="PROSITE" id="PS50109"/>
    </source>
</evidence>
<dbReference type="CDD" id="cd17546">
    <property type="entry name" value="REC_hyHK_CKI1_RcsC-like"/>
    <property type="match status" value="1"/>
</dbReference>
<dbReference type="InterPro" id="IPR035965">
    <property type="entry name" value="PAS-like_dom_sf"/>
</dbReference>
<dbReference type="InterPro" id="IPR058846">
    <property type="entry name" value="PAS-like"/>
</dbReference>
<feature type="compositionally biased region" description="Polar residues" evidence="4">
    <location>
        <begin position="963"/>
        <end position="973"/>
    </location>
</feature>